<feature type="chain" id="PRO_5027040819" description="SH3 domain-containing protein" evidence="1">
    <location>
        <begin position="18"/>
        <end position="421"/>
    </location>
</feature>
<organism evidence="2">
    <name type="scientific">Campylobacter ureolyticus</name>
    <dbReference type="NCBI Taxonomy" id="827"/>
    <lineage>
        <taxon>Bacteria</taxon>
        <taxon>Pseudomonadati</taxon>
        <taxon>Campylobacterota</taxon>
        <taxon>Epsilonproteobacteria</taxon>
        <taxon>Campylobacterales</taxon>
        <taxon>Campylobacteraceae</taxon>
        <taxon>Campylobacter</taxon>
    </lineage>
</organism>
<reference evidence="2" key="1">
    <citation type="submission" date="2019-11" db="EMBL/GenBank/DDBJ databases">
        <authorList>
            <person name="Feng L."/>
        </authorList>
    </citation>
    <scope>NUCLEOTIDE SEQUENCE</scope>
    <source>
        <strain evidence="2">CUreolyticusLFYP111</strain>
    </source>
</reference>
<sequence>MLRVVFLLIFTASFVFAQDVDIEFLKSIKPVSSNELLEKNSNQSAKTTDEILNKDTLTLDDLKQIAPNEDGNLELDDSLIYQEVRVTDFLLSTRNVPKNVYQNQIFSINFNADIQQNISLDLNLTVDKTPNLEWLNEGKINWDKDINGVYSTKLWFEAKETNASLNKISIIAKRNGEFFQKANISPKLPKILPIEEKNGYAHIVADELKVLNYKTAKFDANSNIMTIELSSKNTNLKSFYINNENIIRQGMTSTKGGYQNQKGFYFVVFNNNIKKFDFSYFNAKTKQFESFSLGIKLEVDDLSTQTELNPQNDPFYAYKKTALYVGVILLLFLYIFSKNTTPLIFACILIGFHIYNKDPHNVGIVSKDAKVKILPIEKSTIFYIPNSDESVEIFEQNKNYYKVLFENGKIGWVNSQYLIKK</sequence>
<dbReference type="Gene3D" id="2.30.30.40">
    <property type="entry name" value="SH3 Domains"/>
    <property type="match status" value="1"/>
</dbReference>
<evidence type="ECO:0000256" key="1">
    <source>
        <dbReference type="SAM" id="SignalP"/>
    </source>
</evidence>
<dbReference type="RefSeq" id="WP_156846572.1">
    <property type="nucleotide sequence ID" value="NZ_CACRSK010000001.1"/>
</dbReference>
<dbReference type="EMBL" id="CACRSK010000001">
    <property type="protein sequence ID" value="VYS72418.1"/>
    <property type="molecule type" value="Genomic_DNA"/>
</dbReference>
<evidence type="ECO:0008006" key="3">
    <source>
        <dbReference type="Google" id="ProtNLM"/>
    </source>
</evidence>
<evidence type="ECO:0000313" key="2">
    <source>
        <dbReference type="EMBL" id="VYS72418.1"/>
    </source>
</evidence>
<feature type="signal peptide" evidence="1">
    <location>
        <begin position="1"/>
        <end position="17"/>
    </location>
</feature>
<accession>A0A6N2QW63</accession>
<gene>
    <name evidence="2" type="ORF">CULFYP111_00031</name>
</gene>
<dbReference type="AlphaFoldDB" id="A0A6N2QW63"/>
<keyword evidence="1" id="KW-0732">Signal</keyword>
<protein>
    <recommendedName>
        <fullName evidence="3">SH3 domain-containing protein</fullName>
    </recommendedName>
</protein>
<proteinExistence type="predicted"/>
<name>A0A6N2QW63_9BACT</name>